<evidence type="ECO:0000313" key="4">
    <source>
        <dbReference type="EMBL" id="KNA90195.1"/>
    </source>
</evidence>
<dbReference type="EMBL" id="LDTZ01000020">
    <property type="protein sequence ID" value="KNA90195.1"/>
    <property type="molecule type" value="Genomic_DNA"/>
</dbReference>
<evidence type="ECO:0000256" key="1">
    <source>
        <dbReference type="ARBA" id="ARBA00006625"/>
    </source>
</evidence>
<dbReference type="Pfam" id="PF02275">
    <property type="entry name" value="CBAH"/>
    <property type="match status" value="1"/>
</dbReference>
<comment type="similarity">
    <text evidence="1">Belongs to the peptidase C59 family.</text>
</comment>
<organism evidence="4 5">
    <name type="scientific">Gordonia jacobaea</name>
    <dbReference type="NCBI Taxonomy" id="122202"/>
    <lineage>
        <taxon>Bacteria</taxon>
        <taxon>Bacillati</taxon>
        <taxon>Actinomycetota</taxon>
        <taxon>Actinomycetes</taxon>
        <taxon>Mycobacteriales</taxon>
        <taxon>Gordoniaceae</taxon>
        <taxon>Gordonia</taxon>
    </lineage>
</organism>
<dbReference type="Gene3D" id="3.60.60.10">
    <property type="entry name" value="Penicillin V Acylase, Chain A"/>
    <property type="match status" value="1"/>
</dbReference>
<dbReference type="GO" id="GO:0016787">
    <property type="term" value="F:hydrolase activity"/>
    <property type="evidence" value="ECO:0007669"/>
    <property type="project" value="UniProtKB-KW"/>
</dbReference>
<evidence type="ECO:0000259" key="3">
    <source>
        <dbReference type="Pfam" id="PF02275"/>
    </source>
</evidence>
<proteinExistence type="inferred from homology"/>
<dbReference type="Proteomes" id="UP000037247">
    <property type="component" value="Unassembled WGS sequence"/>
</dbReference>
<feature type="domain" description="Choloylglycine hydrolase/NAAA C-terminal" evidence="3">
    <location>
        <begin position="2"/>
        <end position="296"/>
    </location>
</feature>
<dbReference type="PANTHER" id="PTHR35527">
    <property type="entry name" value="CHOLOYLGLYCINE HYDROLASE"/>
    <property type="match status" value="1"/>
</dbReference>
<evidence type="ECO:0000313" key="5">
    <source>
        <dbReference type="Proteomes" id="UP000037247"/>
    </source>
</evidence>
<gene>
    <name evidence="4" type="ORF">ABW18_17605</name>
</gene>
<keyword evidence="2 4" id="KW-0378">Hydrolase</keyword>
<accession>A0ABR5I933</accession>
<dbReference type="InterPro" id="IPR029132">
    <property type="entry name" value="CBAH/NAAA_C"/>
</dbReference>
<name>A0ABR5I933_9ACTN</name>
<comment type="caution">
    <text evidence="4">The sequence shown here is derived from an EMBL/GenBank/DDBJ whole genome shotgun (WGS) entry which is preliminary data.</text>
</comment>
<dbReference type="RefSeq" id="WP_049700263.1">
    <property type="nucleotide sequence ID" value="NZ_JAQDQF010000004.1"/>
</dbReference>
<dbReference type="InterPro" id="IPR052193">
    <property type="entry name" value="Peptidase_C59"/>
</dbReference>
<dbReference type="CDD" id="cd01902">
    <property type="entry name" value="Ntn_CGH"/>
    <property type="match status" value="1"/>
</dbReference>
<keyword evidence="5" id="KW-1185">Reference proteome</keyword>
<dbReference type="SUPFAM" id="SSF56235">
    <property type="entry name" value="N-terminal nucleophile aminohydrolases (Ntn hydrolases)"/>
    <property type="match status" value="1"/>
</dbReference>
<evidence type="ECO:0000256" key="2">
    <source>
        <dbReference type="ARBA" id="ARBA00022801"/>
    </source>
</evidence>
<reference evidence="4 5" key="1">
    <citation type="submission" date="2015-05" db="EMBL/GenBank/DDBJ databases">
        <title>Draft genome sequence of the bacterium Gordonia jacobaea a new member of the Gordonia genus.</title>
        <authorList>
            <person name="Jimenez-Galisteo G."/>
            <person name="Dominguez A."/>
            <person name="Munoz E."/>
            <person name="Vinas M."/>
        </authorList>
    </citation>
    <scope>NUCLEOTIDE SEQUENCE [LARGE SCALE GENOMIC DNA]</scope>
    <source>
        <strain evidence="5">mv1</strain>
    </source>
</reference>
<dbReference type="InterPro" id="IPR029055">
    <property type="entry name" value="Ntn_hydrolases_N"/>
</dbReference>
<sequence length="321" mass="35521">MCTRILWNKSEPYVVARTMDWPDTTMPVITAMPRGIARDGALAGGEEIAENGARWTSKYGSVVTTIYGVGTADGMNERGFGAHLLYLENADFGERDLRKPAVGAHLWTQYLLDQAATVAEAVDLLDEVQIVMMSAEGHKAKTHLAIEDATGDSAIVEVLDGTVRVHRDRRYTVLTNEPPYREQLRLLEQEDFSAPNDRIPLDGNVNPVARFQRASYFTKILPHPTGAREAVAGVLAIARNVSIPFGAPYEGFGLYNTEYRTVADLTNRRYFFELTTAPSVLWVEFDELDFSESDRCLVIDPADVSLTGDVTKAMAVAELPF</sequence>
<dbReference type="PANTHER" id="PTHR35527:SF2">
    <property type="entry name" value="HYDROLASE"/>
    <property type="match status" value="1"/>
</dbReference>
<protein>
    <submittedName>
        <fullName evidence="4">Choloylglycine hydrolase</fullName>
    </submittedName>
</protein>